<name>A0A3B0S499_9ZZZZ</name>
<sequence length="309" mass="34800">TIRGEHIRPEERNQHPFHFRHFTSSDNGRTWSDQGSVMSPAQNKQSFYHRNIWSSSIKPISKTQKLVSFTGIRQQDPQHQFLQAIGVAVTKDGQNISALQEQALSCPQRDYESITKAGYYLGPKEQLGANKGEDDGPILAWRDPFIFVDDNDEIQLFWSAKIAAREAAIAHATLQQNDTGFAIKTLHPPMLLPDGHNITQAEIPKIHHDKKTGKYYLLVSACDRLYENQPEQQVSKTLRLYTAQSIRGPWQSYKEQGSTLPGLAHCFGASILSADFDKPELYLICPRTEMAPPALQLTFAPVQTVCISQ</sequence>
<reference evidence="2" key="1">
    <citation type="submission" date="2018-06" db="EMBL/GenBank/DDBJ databases">
        <authorList>
            <person name="Zhirakovskaya E."/>
        </authorList>
    </citation>
    <scope>NUCLEOTIDE SEQUENCE</scope>
</reference>
<feature type="non-terminal residue" evidence="2">
    <location>
        <position position="1"/>
    </location>
</feature>
<dbReference type="SUPFAM" id="SSF75005">
    <property type="entry name" value="Arabinanase/levansucrase/invertase"/>
    <property type="match status" value="1"/>
</dbReference>
<feature type="compositionally biased region" description="Polar residues" evidence="1">
    <location>
        <begin position="22"/>
        <end position="39"/>
    </location>
</feature>
<gene>
    <name evidence="2" type="ORF">MNBD_ALPHA06-1910</name>
</gene>
<evidence type="ECO:0000256" key="1">
    <source>
        <dbReference type="SAM" id="MobiDB-lite"/>
    </source>
</evidence>
<dbReference type="AlphaFoldDB" id="A0A3B0S499"/>
<dbReference type="EMBL" id="UOEE01000198">
    <property type="protein sequence ID" value="VAV95198.1"/>
    <property type="molecule type" value="Genomic_DNA"/>
</dbReference>
<dbReference type="Gene3D" id="2.115.10.20">
    <property type="entry name" value="Glycosyl hydrolase domain, family 43"/>
    <property type="match status" value="2"/>
</dbReference>
<evidence type="ECO:0000313" key="2">
    <source>
        <dbReference type="EMBL" id="VAV95198.1"/>
    </source>
</evidence>
<feature type="compositionally biased region" description="Basic and acidic residues" evidence="1">
    <location>
        <begin position="1"/>
        <end position="14"/>
    </location>
</feature>
<proteinExistence type="predicted"/>
<protein>
    <submittedName>
        <fullName evidence="2">Uncharacterized protein</fullName>
    </submittedName>
</protein>
<organism evidence="2">
    <name type="scientific">hydrothermal vent metagenome</name>
    <dbReference type="NCBI Taxonomy" id="652676"/>
    <lineage>
        <taxon>unclassified sequences</taxon>
        <taxon>metagenomes</taxon>
        <taxon>ecological metagenomes</taxon>
    </lineage>
</organism>
<dbReference type="InterPro" id="IPR023296">
    <property type="entry name" value="Glyco_hydro_beta-prop_sf"/>
</dbReference>
<feature type="region of interest" description="Disordered" evidence="1">
    <location>
        <begin position="1"/>
        <end position="39"/>
    </location>
</feature>
<accession>A0A3B0S499</accession>